<reference evidence="1" key="1">
    <citation type="submission" date="2022-07" db="EMBL/GenBank/DDBJ databases">
        <title>Characterization of the Novel Bacterium Alteromonas immobilis LMIT006 and Alteromonas gregis LMIT007.</title>
        <authorList>
            <person name="Lin X."/>
        </authorList>
    </citation>
    <scope>NUCLEOTIDE SEQUENCE</scope>
    <source>
        <strain evidence="1">LMIT007</strain>
    </source>
</reference>
<comment type="caution">
    <text evidence="1">The sequence shown here is derived from an EMBL/GenBank/DDBJ whole genome shotgun (WGS) entry which is preliminary data.</text>
</comment>
<evidence type="ECO:0000313" key="1">
    <source>
        <dbReference type="EMBL" id="MCP3429008.1"/>
    </source>
</evidence>
<name>A0AA42BLM2_9ALTE</name>
<evidence type="ECO:0000313" key="2">
    <source>
        <dbReference type="Proteomes" id="UP001165413"/>
    </source>
</evidence>
<sequence>MNNKKALLLLLFVFILPVILAKVALESDFFNKAATNSGELLDPVIDFSPALSDQEPLWRLVYVVPDICDAQCENAIFAIQQVHTAMGKHSSRVQPLVITTETSATDILSEANLARIYTEQNAVETQHTIATVSLSKKNVNEMFKSVDVNAIFIVDTLNNGMLKHPTFSDKEEAVQASRLILSDVRKLLKLSRIG</sequence>
<proteinExistence type="predicted"/>
<organism evidence="1 2">
    <name type="scientific">Opacimonas viscosa</name>
    <dbReference type="NCBI Taxonomy" id="2961944"/>
    <lineage>
        <taxon>Bacteria</taxon>
        <taxon>Pseudomonadati</taxon>
        <taxon>Pseudomonadota</taxon>
        <taxon>Gammaproteobacteria</taxon>
        <taxon>Alteromonadales</taxon>
        <taxon>Alteromonadaceae</taxon>
        <taxon>Opacimonas</taxon>
    </lineage>
</organism>
<keyword evidence="2" id="KW-1185">Reference proteome</keyword>
<protein>
    <submittedName>
        <fullName evidence="1">Uncharacterized protein</fullName>
    </submittedName>
</protein>
<dbReference type="AlphaFoldDB" id="A0AA42BLM2"/>
<accession>A0AA42BLM2</accession>
<dbReference type="EMBL" id="JANATA010000014">
    <property type="protein sequence ID" value="MCP3429008.1"/>
    <property type="molecule type" value="Genomic_DNA"/>
</dbReference>
<dbReference type="RefSeq" id="WP_254100875.1">
    <property type="nucleotide sequence ID" value="NZ_JANATA010000014.1"/>
</dbReference>
<dbReference type="Proteomes" id="UP001165413">
    <property type="component" value="Unassembled WGS sequence"/>
</dbReference>
<gene>
    <name evidence="1" type="ORF">NLF92_08635</name>
</gene>